<dbReference type="HOGENOM" id="CLU_970585_0_0_1"/>
<keyword evidence="2" id="KW-1133">Transmembrane helix</keyword>
<reference evidence="4" key="3">
    <citation type="submission" date="2015-06" db="UniProtKB">
        <authorList>
            <consortium name="EnsemblMetazoa"/>
        </authorList>
    </citation>
    <scope>IDENTIFICATION</scope>
</reference>
<dbReference type="EnsemblMetazoa" id="CapteT188004">
    <property type="protein sequence ID" value="CapteP188004"/>
    <property type="gene ID" value="CapteG188004"/>
</dbReference>
<evidence type="ECO:0000313" key="5">
    <source>
        <dbReference type="Proteomes" id="UP000014760"/>
    </source>
</evidence>
<protein>
    <submittedName>
        <fullName evidence="3 4">Uncharacterized protein</fullName>
    </submittedName>
</protein>
<feature type="transmembrane region" description="Helical" evidence="2">
    <location>
        <begin position="83"/>
        <end position="107"/>
    </location>
</feature>
<gene>
    <name evidence="3" type="ORF">CAPTEDRAFT_188004</name>
</gene>
<feature type="region of interest" description="Disordered" evidence="1">
    <location>
        <begin position="191"/>
        <end position="287"/>
    </location>
</feature>
<reference evidence="3 5" key="2">
    <citation type="journal article" date="2013" name="Nature">
        <title>Insights into bilaterian evolution from three spiralian genomes.</title>
        <authorList>
            <person name="Simakov O."/>
            <person name="Marletaz F."/>
            <person name="Cho S.J."/>
            <person name="Edsinger-Gonzales E."/>
            <person name="Havlak P."/>
            <person name="Hellsten U."/>
            <person name="Kuo D.H."/>
            <person name="Larsson T."/>
            <person name="Lv J."/>
            <person name="Arendt D."/>
            <person name="Savage R."/>
            <person name="Osoegawa K."/>
            <person name="de Jong P."/>
            <person name="Grimwood J."/>
            <person name="Chapman J.A."/>
            <person name="Shapiro H."/>
            <person name="Aerts A."/>
            <person name="Otillar R.P."/>
            <person name="Terry A.Y."/>
            <person name="Boore J.L."/>
            <person name="Grigoriev I.V."/>
            <person name="Lindberg D.R."/>
            <person name="Seaver E.C."/>
            <person name="Weisblat D.A."/>
            <person name="Putnam N.H."/>
            <person name="Rokhsar D.S."/>
        </authorList>
    </citation>
    <scope>NUCLEOTIDE SEQUENCE</scope>
    <source>
        <strain evidence="3 5">I ESC-2004</strain>
    </source>
</reference>
<evidence type="ECO:0000256" key="1">
    <source>
        <dbReference type="SAM" id="MobiDB-lite"/>
    </source>
</evidence>
<reference evidence="5" key="1">
    <citation type="submission" date="2012-12" db="EMBL/GenBank/DDBJ databases">
        <authorList>
            <person name="Hellsten U."/>
            <person name="Grimwood J."/>
            <person name="Chapman J.A."/>
            <person name="Shapiro H."/>
            <person name="Aerts A."/>
            <person name="Otillar R.P."/>
            <person name="Terry A.Y."/>
            <person name="Boore J.L."/>
            <person name="Simakov O."/>
            <person name="Marletaz F."/>
            <person name="Cho S.-J."/>
            <person name="Edsinger-Gonzales E."/>
            <person name="Havlak P."/>
            <person name="Kuo D.-H."/>
            <person name="Larsson T."/>
            <person name="Lv J."/>
            <person name="Arendt D."/>
            <person name="Savage R."/>
            <person name="Osoegawa K."/>
            <person name="de Jong P."/>
            <person name="Lindberg D.R."/>
            <person name="Seaver E.C."/>
            <person name="Weisblat D.A."/>
            <person name="Putnam N.H."/>
            <person name="Grigoriev I.V."/>
            <person name="Rokhsar D.S."/>
        </authorList>
    </citation>
    <scope>NUCLEOTIDE SEQUENCE</scope>
    <source>
        <strain evidence="5">I ESC-2004</strain>
    </source>
</reference>
<dbReference type="Proteomes" id="UP000014760">
    <property type="component" value="Unassembled WGS sequence"/>
</dbReference>
<name>R7UUR6_CAPTE</name>
<dbReference type="EMBL" id="AMQN01006072">
    <property type="status" value="NOT_ANNOTATED_CDS"/>
    <property type="molecule type" value="Genomic_DNA"/>
</dbReference>
<dbReference type="AlphaFoldDB" id="R7UUR6"/>
<evidence type="ECO:0000256" key="2">
    <source>
        <dbReference type="SAM" id="Phobius"/>
    </source>
</evidence>
<evidence type="ECO:0000313" key="3">
    <source>
        <dbReference type="EMBL" id="ELU10383.1"/>
    </source>
</evidence>
<sequence>MTTILGTVSSTPVHLGLSTTAPLLGVGQQENAAVNVKDDDTFPFTEVAIVRTSAHSIPFITSSPPPVAEKAPNSSLDFVKDNIGAVIGGVLAGAIIVAVSIAAFLVIKRKSKESSPSTKLVQCHLLEPHLRRNPLYVQQQQHQAQGPYQISTLQHHYERISSLNRKTPPGASKYFYSIPNKKRTRGLMRVAKPAIPEDIPRKHPSPYPPQRAKSLELPPIPSDSEVSTSDDSIQRHSWAPSSTFSRSSTPAVTSPSARENANIYETLSEKDLCQQSSSDQHESRTIP</sequence>
<keyword evidence="2" id="KW-0812">Transmembrane</keyword>
<evidence type="ECO:0000313" key="4">
    <source>
        <dbReference type="EnsemblMetazoa" id="CapteP188004"/>
    </source>
</evidence>
<keyword evidence="5" id="KW-1185">Reference proteome</keyword>
<dbReference type="EMBL" id="KB297541">
    <property type="protein sequence ID" value="ELU10383.1"/>
    <property type="molecule type" value="Genomic_DNA"/>
</dbReference>
<keyword evidence="2" id="KW-0472">Membrane</keyword>
<proteinExistence type="predicted"/>
<organism evidence="3">
    <name type="scientific">Capitella teleta</name>
    <name type="common">Polychaete worm</name>
    <dbReference type="NCBI Taxonomy" id="283909"/>
    <lineage>
        <taxon>Eukaryota</taxon>
        <taxon>Metazoa</taxon>
        <taxon>Spiralia</taxon>
        <taxon>Lophotrochozoa</taxon>
        <taxon>Annelida</taxon>
        <taxon>Polychaeta</taxon>
        <taxon>Sedentaria</taxon>
        <taxon>Scolecida</taxon>
        <taxon>Capitellidae</taxon>
        <taxon>Capitella</taxon>
    </lineage>
</organism>
<feature type="compositionally biased region" description="Polar residues" evidence="1">
    <location>
        <begin position="239"/>
        <end position="265"/>
    </location>
</feature>
<accession>R7UUR6</accession>